<dbReference type="PANTHER" id="PTHR10642">
    <property type="entry name" value="RIBONUCLEASE H1"/>
    <property type="match status" value="1"/>
</dbReference>
<dbReference type="SUPFAM" id="SSF53098">
    <property type="entry name" value="Ribonuclease H-like"/>
    <property type="match status" value="1"/>
</dbReference>
<comment type="similarity">
    <text evidence="1">Belongs to the RNase H family.</text>
</comment>
<dbReference type="CDD" id="cd09280">
    <property type="entry name" value="RNase_HI_eukaryote_like"/>
    <property type="match status" value="1"/>
</dbReference>
<dbReference type="InterPro" id="IPR012337">
    <property type="entry name" value="RNaseH-like_sf"/>
</dbReference>
<reference evidence="3" key="1">
    <citation type="submission" date="2022-03" db="EMBL/GenBank/DDBJ databases">
        <authorList>
            <person name="Legras J.-L."/>
            <person name="Devillers H."/>
            <person name="Grondin C."/>
        </authorList>
    </citation>
    <scope>NUCLEOTIDE SEQUENCE</scope>
    <source>
        <strain evidence="3">CLIB 1423</strain>
    </source>
</reference>
<evidence type="ECO:0000313" key="4">
    <source>
        <dbReference type="Proteomes" id="UP000837801"/>
    </source>
</evidence>
<protein>
    <recommendedName>
        <fullName evidence="2">RNase H type-1 domain-containing protein</fullName>
    </recommendedName>
</protein>
<evidence type="ECO:0000313" key="3">
    <source>
        <dbReference type="EMBL" id="CAH2354219.1"/>
    </source>
</evidence>
<dbReference type="PROSITE" id="PS50879">
    <property type="entry name" value="RNASE_H_1"/>
    <property type="match status" value="1"/>
</dbReference>
<comment type="caution">
    <text evidence="3">The sequence shown here is derived from an EMBL/GenBank/DDBJ whole genome shotgun (WGS) entry which is preliminary data.</text>
</comment>
<organism evidence="3 4">
    <name type="scientific">[Candida] railenensis</name>
    <dbReference type="NCBI Taxonomy" id="45579"/>
    <lineage>
        <taxon>Eukaryota</taxon>
        <taxon>Fungi</taxon>
        <taxon>Dikarya</taxon>
        <taxon>Ascomycota</taxon>
        <taxon>Saccharomycotina</taxon>
        <taxon>Pichiomycetes</taxon>
        <taxon>Debaryomycetaceae</taxon>
        <taxon>Kurtzmaniella</taxon>
    </lineage>
</organism>
<dbReference type="InterPro" id="IPR002156">
    <property type="entry name" value="RNaseH_domain"/>
</dbReference>
<dbReference type="EMBL" id="CAKXYY010000015">
    <property type="protein sequence ID" value="CAH2354219.1"/>
    <property type="molecule type" value="Genomic_DNA"/>
</dbReference>
<gene>
    <name evidence="3" type="ORF">CLIB1423_15S01266</name>
</gene>
<sequence length="229" mass="25738">MTDPIEIDIYVDGSSRHNGPLVDPYCGYGVYYGPDDKNNVGVAMSSIDLVDENIAPNGPRAELAAIRHALRDVLAFNSSSVKHTILSDSKSSVEAITVRSKKWVKNGWKSSNGAAVQNRDLIMECLQLHKEVNRNYRSNGWGPLYLFHVHGHKGVKGNMEADRLAILGADKDKLLRDEIENRSFTNGEKHLKELLEEEEVQGYNKIGWFSVLSFACFVYTLPMLERSKR</sequence>
<dbReference type="AlphaFoldDB" id="A0A9P0QTU9"/>
<keyword evidence="4" id="KW-1185">Reference proteome</keyword>
<dbReference type="Gene3D" id="3.30.420.10">
    <property type="entry name" value="Ribonuclease H-like superfamily/Ribonuclease H"/>
    <property type="match status" value="1"/>
</dbReference>
<dbReference type="PANTHER" id="PTHR10642:SF30">
    <property type="entry name" value="RIBONUCLEASE H"/>
    <property type="match status" value="1"/>
</dbReference>
<name>A0A9P0QTU9_9ASCO</name>
<dbReference type="GO" id="GO:0043137">
    <property type="term" value="P:DNA replication, removal of RNA primer"/>
    <property type="evidence" value="ECO:0007669"/>
    <property type="project" value="TreeGrafter"/>
</dbReference>
<dbReference type="InterPro" id="IPR036397">
    <property type="entry name" value="RNaseH_sf"/>
</dbReference>
<accession>A0A9P0QTU9</accession>
<proteinExistence type="inferred from homology"/>
<evidence type="ECO:0000256" key="1">
    <source>
        <dbReference type="ARBA" id="ARBA00005300"/>
    </source>
</evidence>
<dbReference type="Proteomes" id="UP000837801">
    <property type="component" value="Unassembled WGS sequence"/>
</dbReference>
<dbReference type="Pfam" id="PF00075">
    <property type="entry name" value="RNase_H"/>
    <property type="match status" value="1"/>
</dbReference>
<dbReference type="GO" id="GO:0004523">
    <property type="term" value="F:RNA-DNA hybrid ribonuclease activity"/>
    <property type="evidence" value="ECO:0007669"/>
    <property type="project" value="InterPro"/>
</dbReference>
<dbReference type="GO" id="GO:0003676">
    <property type="term" value="F:nucleic acid binding"/>
    <property type="evidence" value="ECO:0007669"/>
    <property type="project" value="InterPro"/>
</dbReference>
<evidence type="ECO:0000259" key="2">
    <source>
        <dbReference type="PROSITE" id="PS50879"/>
    </source>
</evidence>
<dbReference type="OrthoDB" id="407198at2759"/>
<dbReference type="InterPro" id="IPR050092">
    <property type="entry name" value="RNase_H"/>
</dbReference>
<feature type="domain" description="RNase H type-1" evidence="2">
    <location>
        <begin position="3"/>
        <end position="170"/>
    </location>
</feature>